<comment type="similarity">
    <text evidence="1">Belongs to the UPF0434 family.</text>
</comment>
<evidence type="ECO:0000313" key="2">
    <source>
        <dbReference type="EMBL" id="MBM7414454.1"/>
    </source>
</evidence>
<keyword evidence="3" id="KW-1185">Reference proteome</keyword>
<proteinExistence type="inferred from homology"/>
<dbReference type="SUPFAM" id="SSF158997">
    <property type="entry name" value="Trm112p-like"/>
    <property type="match status" value="1"/>
</dbReference>
<dbReference type="InterPro" id="IPR005651">
    <property type="entry name" value="Trm112-like"/>
</dbReference>
<evidence type="ECO:0000256" key="1">
    <source>
        <dbReference type="HAMAP-Rule" id="MF_01187"/>
    </source>
</evidence>
<organism evidence="2 3">
    <name type="scientific">Rhodococcoides corynebacterioides</name>
    <dbReference type="NCBI Taxonomy" id="53972"/>
    <lineage>
        <taxon>Bacteria</taxon>
        <taxon>Bacillati</taxon>
        <taxon>Actinomycetota</taxon>
        <taxon>Actinomycetes</taxon>
        <taxon>Mycobacteriales</taxon>
        <taxon>Nocardiaceae</taxon>
        <taxon>Rhodococcoides</taxon>
    </lineage>
</organism>
<reference evidence="2 3" key="1">
    <citation type="submission" date="2021-01" db="EMBL/GenBank/DDBJ databases">
        <title>Genomics of switchgrass bacterial isolates.</title>
        <authorList>
            <person name="Shade A."/>
        </authorList>
    </citation>
    <scope>NUCLEOTIDE SEQUENCE [LARGE SCALE GENOMIC DNA]</scope>
    <source>
        <strain evidence="2 3">PvP111</strain>
    </source>
</reference>
<comment type="caution">
    <text evidence="2">The sequence shown here is derived from an EMBL/GenBank/DDBJ whole genome shotgun (WGS) entry which is preliminary data.</text>
</comment>
<protein>
    <recommendedName>
        <fullName evidence="1">UPF0434 protein JOE42_001187</fullName>
    </recommendedName>
</protein>
<dbReference type="Gene3D" id="2.20.25.10">
    <property type="match status" value="1"/>
</dbReference>
<dbReference type="RefSeq" id="WP_204867250.1">
    <property type="nucleotide sequence ID" value="NZ_JAFBBK010000001.1"/>
</dbReference>
<gene>
    <name evidence="2" type="ORF">JOE42_001187</name>
</gene>
<dbReference type="EMBL" id="JAFBBK010000001">
    <property type="protein sequence ID" value="MBM7414454.1"/>
    <property type="molecule type" value="Genomic_DNA"/>
</dbReference>
<dbReference type="HAMAP" id="MF_01187">
    <property type="entry name" value="UPF0434"/>
    <property type="match status" value="1"/>
</dbReference>
<evidence type="ECO:0000313" key="3">
    <source>
        <dbReference type="Proteomes" id="UP000703038"/>
    </source>
</evidence>
<accession>A0ABS2KR96</accession>
<name>A0ABS2KR96_9NOCA</name>
<sequence length="74" mass="8214">MSVDARLHSILACPQDKGPLLLIQDELLYNPRLRRVYPIENGIPVLLIDDARDATDAEHEDILARATAPTPIAE</sequence>
<dbReference type="Proteomes" id="UP000703038">
    <property type="component" value="Unassembled WGS sequence"/>
</dbReference>
<dbReference type="Pfam" id="PF03966">
    <property type="entry name" value="Trm112p"/>
    <property type="match status" value="1"/>
</dbReference>